<comment type="caution">
    <text evidence="2">The sequence shown here is derived from an EMBL/GenBank/DDBJ whole genome shotgun (WGS) entry which is preliminary data.</text>
</comment>
<dbReference type="InterPro" id="IPR010730">
    <property type="entry name" value="HET"/>
</dbReference>
<dbReference type="Proteomes" id="UP001161017">
    <property type="component" value="Unassembled WGS sequence"/>
</dbReference>
<dbReference type="AlphaFoldDB" id="A0AA43QE26"/>
<evidence type="ECO:0000313" key="3">
    <source>
        <dbReference type="Proteomes" id="UP001161017"/>
    </source>
</evidence>
<gene>
    <name evidence="2" type="ORF">OHK93_000019</name>
</gene>
<dbReference type="InterPro" id="IPR052895">
    <property type="entry name" value="HetReg/Transcr_Mod"/>
</dbReference>
<name>A0AA43QE26_9LECA</name>
<evidence type="ECO:0000313" key="2">
    <source>
        <dbReference type="EMBL" id="MDI1484885.1"/>
    </source>
</evidence>
<accession>A0AA43QE26</accession>
<reference evidence="2" key="1">
    <citation type="journal article" date="2023" name="Genome Biol. Evol.">
        <title>First Whole Genome Sequence and Flow Cytometry Genome Size Data for the Lichen-Forming Fungus Ramalina farinacea (Ascomycota).</title>
        <authorList>
            <person name="Llewellyn T."/>
            <person name="Mian S."/>
            <person name="Hill R."/>
            <person name="Leitch I.J."/>
            <person name="Gaya E."/>
        </authorList>
    </citation>
    <scope>NUCLEOTIDE SEQUENCE</scope>
    <source>
        <strain evidence="2">LIQ254RAFAR</strain>
    </source>
</reference>
<dbReference type="PANTHER" id="PTHR24148:SF64">
    <property type="entry name" value="HETEROKARYON INCOMPATIBILITY DOMAIN-CONTAINING PROTEIN"/>
    <property type="match status" value="1"/>
</dbReference>
<protein>
    <recommendedName>
        <fullName evidence="1">Heterokaryon incompatibility domain-containing protein</fullName>
    </recommendedName>
</protein>
<dbReference type="EMBL" id="JAPUFD010000001">
    <property type="protein sequence ID" value="MDI1484885.1"/>
    <property type="molecule type" value="Genomic_DNA"/>
</dbReference>
<sequence>MQNVYNPLPRGGRVQIRLLTILPADGPNDDIELSLIHDASIRFYETLSYTWGRPHPSFPPEWDNPKSTQSITVNGYPFEIRPNLFSALKHIRETKSGQERWWIDAICINQNDLAEKNHQVRNMAYIYRKSGHTLIWLGPEDSTTKAAFEGMKTLSKYWNARSENLKMVQIQDEEDKKKYLKRAKIELKPKHMTQTIPALIKLSSRSWFERAWTVQEFFISGKFQLQCGSHSCNWGDLTGSYHLLEQHRIRYKPSDPKSPDSIRQALIDMESGISQCYKDLDYAIPQVTQLHLKRGWKKRFYKERLLIPALMIIRTRKAANPRDKVFSALGLAHLDTPINVDYDMPVEQVYIGTTRRLIEECGSFQILGNCQYPPRFPRVPTWAVDWSDVCRRDPFPQKGYIDFQFYIPEPLYHPCPNSTLSARFAQHGQSQALIVNALLMEPIVFTSTDINQVEPYSNDLVNPRLTALYRGQWLTEFIDFWSGQSDRNFDLVERGGPIDIFKPHDPSSGGWIYTPSRESLYTAYRRTIVADVQWSKDSPYWLRTDSEAKDYLHPSMAYYHGLNIFTRTRVFAVSKSGFMIFAPVEAEIDDVIAIVKGSEHPWILRPTESGFHFIGQAYVHGIMDGELWDGHWEDPPPNGYTEADFNEIFII</sequence>
<dbReference type="Pfam" id="PF06985">
    <property type="entry name" value="HET"/>
    <property type="match status" value="1"/>
</dbReference>
<dbReference type="PANTHER" id="PTHR24148">
    <property type="entry name" value="ANKYRIN REPEAT DOMAIN-CONTAINING PROTEIN 39 HOMOLOG-RELATED"/>
    <property type="match status" value="1"/>
</dbReference>
<proteinExistence type="predicted"/>
<organism evidence="2 3">
    <name type="scientific">Ramalina farinacea</name>
    <dbReference type="NCBI Taxonomy" id="258253"/>
    <lineage>
        <taxon>Eukaryota</taxon>
        <taxon>Fungi</taxon>
        <taxon>Dikarya</taxon>
        <taxon>Ascomycota</taxon>
        <taxon>Pezizomycotina</taxon>
        <taxon>Lecanoromycetes</taxon>
        <taxon>OSLEUM clade</taxon>
        <taxon>Lecanoromycetidae</taxon>
        <taxon>Lecanorales</taxon>
        <taxon>Lecanorineae</taxon>
        <taxon>Ramalinaceae</taxon>
        <taxon>Ramalina</taxon>
    </lineage>
</organism>
<evidence type="ECO:0000259" key="1">
    <source>
        <dbReference type="Pfam" id="PF06985"/>
    </source>
</evidence>
<keyword evidence="3" id="KW-1185">Reference proteome</keyword>
<feature type="domain" description="Heterokaryon incompatibility" evidence="1">
    <location>
        <begin position="44"/>
        <end position="216"/>
    </location>
</feature>
<dbReference type="Pfam" id="PF26639">
    <property type="entry name" value="Het-6_barrel"/>
    <property type="match status" value="1"/>
</dbReference>